<reference evidence="1 2" key="1">
    <citation type="submission" date="2018-07" db="EMBL/GenBank/DDBJ databases">
        <title>Genomic Encyclopedia of Type Strains, Phase III (KMG-III): the genomes of soil and plant-associated and newly described type strains.</title>
        <authorList>
            <person name="Whitman W."/>
        </authorList>
    </citation>
    <scope>NUCLEOTIDE SEQUENCE [LARGE SCALE GENOMIC DNA]</scope>
    <source>
        <strain evidence="1 2">CECT 8488</strain>
    </source>
</reference>
<keyword evidence="2" id="KW-1185">Reference proteome</keyword>
<dbReference type="AlphaFoldDB" id="A0A3D9HNK0"/>
<gene>
    <name evidence="1" type="ORF">DFP90_104356</name>
</gene>
<name>A0A3D9HNK0_9PROT</name>
<evidence type="ECO:0000313" key="1">
    <source>
        <dbReference type="EMBL" id="RED51077.1"/>
    </source>
</evidence>
<organism evidence="1 2">
    <name type="scientific">Aestuariispira insulae</name>
    <dbReference type="NCBI Taxonomy" id="1461337"/>
    <lineage>
        <taxon>Bacteria</taxon>
        <taxon>Pseudomonadati</taxon>
        <taxon>Pseudomonadota</taxon>
        <taxon>Alphaproteobacteria</taxon>
        <taxon>Rhodospirillales</taxon>
        <taxon>Kiloniellaceae</taxon>
        <taxon>Aestuariispira</taxon>
    </lineage>
</organism>
<sequence>MRGLIEETYFETAEEALARSVSKLEAHKEGVTAAAMMLSSLTGLEDEPAKAEVVGLNLRPATN</sequence>
<comment type="caution">
    <text evidence="1">The sequence shown here is derived from an EMBL/GenBank/DDBJ whole genome shotgun (WGS) entry which is preliminary data.</text>
</comment>
<proteinExistence type="predicted"/>
<protein>
    <submittedName>
        <fullName evidence="1">Uncharacterized protein</fullName>
    </submittedName>
</protein>
<evidence type="ECO:0000313" key="2">
    <source>
        <dbReference type="Proteomes" id="UP000256845"/>
    </source>
</evidence>
<accession>A0A3D9HNK0</accession>
<dbReference type="EMBL" id="QRDW01000004">
    <property type="protein sequence ID" value="RED51077.1"/>
    <property type="molecule type" value="Genomic_DNA"/>
</dbReference>
<dbReference type="Proteomes" id="UP000256845">
    <property type="component" value="Unassembled WGS sequence"/>
</dbReference>